<dbReference type="VEuPathDB" id="FungiDB:CTRG_00980"/>
<dbReference type="KEGG" id="ctp:CTRG_00980"/>
<protein>
    <submittedName>
        <fullName evidence="1">Uncharacterized protein</fullName>
    </submittedName>
</protein>
<dbReference type="HOGENOM" id="CLU_1749400_0_0_1"/>
<evidence type="ECO:0000313" key="1">
    <source>
        <dbReference type="EMBL" id="EER36240.1"/>
    </source>
</evidence>
<dbReference type="RefSeq" id="XP_002546198.1">
    <property type="nucleotide sequence ID" value="XM_002546152.1"/>
</dbReference>
<name>C5M4J0_CANTT</name>
<gene>
    <name evidence="1" type="ORF">CTRG_00980</name>
</gene>
<dbReference type="EMBL" id="GG692395">
    <property type="protein sequence ID" value="EER36240.1"/>
    <property type="molecule type" value="Genomic_DNA"/>
</dbReference>
<accession>C5M4J0</accession>
<evidence type="ECO:0000313" key="2">
    <source>
        <dbReference type="Proteomes" id="UP000002037"/>
    </source>
</evidence>
<sequence>MYTKFQSLVRDVIVFYFHSDFVQKLSQKYLVKFYVVIERFKKYNIIESQPSLIKLSLKNISIPQEYLPCSCSNYSSAFTHIVPFIAPQYADLMRLCFSLKSCNFSSKFKHRQIVCSQTSRVEVRNYSYFSYSRFSFFVSLPNLESIYTT</sequence>
<proteinExistence type="predicted"/>
<reference evidence="1 2" key="1">
    <citation type="journal article" date="2009" name="Nature">
        <title>Evolution of pathogenicity and sexual reproduction in eight Candida genomes.</title>
        <authorList>
            <person name="Butler G."/>
            <person name="Rasmussen M.D."/>
            <person name="Lin M.F."/>
            <person name="Santos M.A."/>
            <person name="Sakthikumar S."/>
            <person name="Munro C.A."/>
            <person name="Rheinbay E."/>
            <person name="Grabherr M."/>
            <person name="Forche A."/>
            <person name="Reedy J.L."/>
            <person name="Agrafioti I."/>
            <person name="Arnaud M.B."/>
            <person name="Bates S."/>
            <person name="Brown A.J."/>
            <person name="Brunke S."/>
            <person name="Costanzo M.C."/>
            <person name="Fitzpatrick D.A."/>
            <person name="de Groot P.W."/>
            <person name="Harris D."/>
            <person name="Hoyer L.L."/>
            <person name="Hube B."/>
            <person name="Klis F.M."/>
            <person name="Kodira C."/>
            <person name="Lennard N."/>
            <person name="Logue M.E."/>
            <person name="Martin R."/>
            <person name="Neiman A.M."/>
            <person name="Nikolaou E."/>
            <person name="Quail M.A."/>
            <person name="Quinn J."/>
            <person name="Santos M.C."/>
            <person name="Schmitzberger F.F."/>
            <person name="Sherlock G."/>
            <person name="Shah P."/>
            <person name="Silverstein K.A."/>
            <person name="Skrzypek M.S."/>
            <person name="Soll D."/>
            <person name="Staggs R."/>
            <person name="Stansfield I."/>
            <person name="Stumpf M.P."/>
            <person name="Sudbery P.E."/>
            <person name="Srikantha T."/>
            <person name="Zeng Q."/>
            <person name="Berman J."/>
            <person name="Berriman M."/>
            <person name="Heitman J."/>
            <person name="Gow N.A."/>
            <person name="Lorenz M.C."/>
            <person name="Birren B.W."/>
            <person name="Kellis M."/>
            <person name="Cuomo C.A."/>
        </authorList>
    </citation>
    <scope>NUCLEOTIDE SEQUENCE [LARGE SCALE GENOMIC DNA]</scope>
    <source>
        <strain evidence="2">ATCC MYA-3404 / T1</strain>
    </source>
</reference>
<dbReference type="AlphaFoldDB" id="C5M4J0"/>
<keyword evidence="2" id="KW-1185">Reference proteome</keyword>
<dbReference type="GeneID" id="8299949"/>
<organism evidence="1 2">
    <name type="scientific">Candida tropicalis (strain ATCC MYA-3404 / T1)</name>
    <name type="common">Yeast</name>
    <dbReference type="NCBI Taxonomy" id="294747"/>
    <lineage>
        <taxon>Eukaryota</taxon>
        <taxon>Fungi</taxon>
        <taxon>Dikarya</taxon>
        <taxon>Ascomycota</taxon>
        <taxon>Saccharomycotina</taxon>
        <taxon>Pichiomycetes</taxon>
        <taxon>Debaryomycetaceae</taxon>
        <taxon>Candida/Lodderomyces clade</taxon>
        <taxon>Candida</taxon>
    </lineage>
</organism>
<dbReference type="Proteomes" id="UP000002037">
    <property type="component" value="Unassembled WGS sequence"/>
</dbReference>